<reference evidence="1" key="2">
    <citation type="submission" date="2022-01" db="EMBL/GenBank/DDBJ databases">
        <authorList>
            <person name="Yamashiro T."/>
            <person name="Shiraishi A."/>
            <person name="Satake H."/>
            <person name="Nakayama K."/>
        </authorList>
    </citation>
    <scope>NUCLEOTIDE SEQUENCE</scope>
</reference>
<dbReference type="PANTHER" id="PTHR11439:SF489">
    <property type="entry name" value="RNA-DIRECTED DNA POLYMERASE"/>
    <property type="match status" value="1"/>
</dbReference>
<reference evidence="1" key="1">
    <citation type="journal article" date="2022" name="Int. J. Mol. Sci.">
        <title>Draft Genome of Tanacetum Coccineum: Genomic Comparison of Closely Related Tanacetum-Family Plants.</title>
        <authorList>
            <person name="Yamashiro T."/>
            <person name="Shiraishi A."/>
            <person name="Nakayama K."/>
            <person name="Satake H."/>
        </authorList>
    </citation>
    <scope>NUCLEOTIDE SEQUENCE</scope>
</reference>
<accession>A0ABQ4WJJ2</accession>
<evidence type="ECO:0000313" key="1">
    <source>
        <dbReference type="EMBL" id="GJS53037.1"/>
    </source>
</evidence>
<name>A0ABQ4WJJ2_9ASTR</name>
<proteinExistence type="predicted"/>
<dbReference type="CDD" id="cd09272">
    <property type="entry name" value="RNase_HI_RT_Ty1"/>
    <property type="match status" value="1"/>
</dbReference>
<sequence>MASTTRRIIWLGNLLHSLGLKNLHPVEVLCDRNSAIRIAANPVFHEKTKHFELDVHLIRDKILVGVIKTVKVHKNCKAESVDKGQKKGFTKAKILEVLDSNSGERMSKICYISKLESLQVKGPESHFLKLFQDLWSENMAAILALGGSPSGMRREAELSRTVSLPVTPIAHSNPESMHVVPRSHSAPELLEAGDAHATLPTLDFTPVVVEADITRASENVL</sequence>
<comment type="caution">
    <text evidence="1">The sequence shown here is derived from an EMBL/GenBank/DDBJ whole genome shotgun (WGS) entry which is preliminary data.</text>
</comment>
<dbReference type="Proteomes" id="UP001151760">
    <property type="component" value="Unassembled WGS sequence"/>
</dbReference>
<protein>
    <submittedName>
        <fullName evidence="1">Ribonuclease H-like domain-containing protein</fullName>
    </submittedName>
</protein>
<keyword evidence="2" id="KW-1185">Reference proteome</keyword>
<gene>
    <name evidence="1" type="ORF">Tco_0626399</name>
</gene>
<dbReference type="PANTHER" id="PTHR11439">
    <property type="entry name" value="GAG-POL-RELATED RETROTRANSPOSON"/>
    <property type="match status" value="1"/>
</dbReference>
<organism evidence="1 2">
    <name type="scientific">Tanacetum coccineum</name>
    <dbReference type="NCBI Taxonomy" id="301880"/>
    <lineage>
        <taxon>Eukaryota</taxon>
        <taxon>Viridiplantae</taxon>
        <taxon>Streptophyta</taxon>
        <taxon>Embryophyta</taxon>
        <taxon>Tracheophyta</taxon>
        <taxon>Spermatophyta</taxon>
        <taxon>Magnoliopsida</taxon>
        <taxon>eudicotyledons</taxon>
        <taxon>Gunneridae</taxon>
        <taxon>Pentapetalae</taxon>
        <taxon>asterids</taxon>
        <taxon>campanulids</taxon>
        <taxon>Asterales</taxon>
        <taxon>Asteraceae</taxon>
        <taxon>Asteroideae</taxon>
        <taxon>Anthemideae</taxon>
        <taxon>Anthemidinae</taxon>
        <taxon>Tanacetum</taxon>
    </lineage>
</organism>
<evidence type="ECO:0000313" key="2">
    <source>
        <dbReference type="Proteomes" id="UP001151760"/>
    </source>
</evidence>
<dbReference type="EMBL" id="BQNB010008697">
    <property type="protein sequence ID" value="GJS53037.1"/>
    <property type="molecule type" value="Genomic_DNA"/>
</dbReference>